<dbReference type="InterPro" id="IPR041492">
    <property type="entry name" value="HAD_2"/>
</dbReference>
<dbReference type="Gene3D" id="3.40.50.1000">
    <property type="entry name" value="HAD superfamily/HAD-like"/>
    <property type="match status" value="1"/>
</dbReference>
<dbReference type="Proteomes" id="UP001594351">
    <property type="component" value="Unassembled WGS sequence"/>
</dbReference>
<dbReference type="PANTHER" id="PTHR43434:SF1">
    <property type="entry name" value="PHOSPHOGLYCOLATE PHOSPHATASE"/>
    <property type="match status" value="1"/>
</dbReference>
<evidence type="ECO:0000313" key="2">
    <source>
        <dbReference type="Proteomes" id="UP001594351"/>
    </source>
</evidence>
<dbReference type="Gene3D" id="1.10.150.240">
    <property type="entry name" value="Putative phosphatase, domain 2"/>
    <property type="match status" value="1"/>
</dbReference>
<protein>
    <submittedName>
        <fullName evidence="1">HAD family hydrolase</fullName>
    </submittedName>
</protein>
<keyword evidence="2" id="KW-1185">Reference proteome</keyword>
<dbReference type="InterPro" id="IPR023198">
    <property type="entry name" value="PGP-like_dom2"/>
</dbReference>
<gene>
    <name evidence="1" type="ORF">ACFL27_09040</name>
</gene>
<dbReference type="Pfam" id="PF13419">
    <property type="entry name" value="HAD_2"/>
    <property type="match status" value="1"/>
</dbReference>
<organism evidence="1 2">
    <name type="scientific">candidate division CSSED10-310 bacterium</name>
    <dbReference type="NCBI Taxonomy" id="2855610"/>
    <lineage>
        <taxon>Bacteria</taxon>
        <taxon>Bacteria division CSSED10-310</taxon>
    </lineage>
</organism>
<dbReference type="InterPro" id="IPR023214">
    <property type="entry name" value="HAD_sf"/>
</dbReference>
<evidence type="ECO:0000313" key="1">
    <source>
        <dbReference type="EMBL" id="MFC1850322.1"/>
    </source>
</evidence>
<reference evidence="1 2" key="1">
    <citation type="submission" date="2024-09" db="EMBL/GenBank/DDBJ databases">
        <title>Laminarin stimulates single cell rates of sulfate reduction while oxygen inhibits transcriptomic activity in coastal marine sediment.</title>
        <authorList>
            <person name="Lindsay M."/>
            <person name="Orcutt B."/>
            <person name="Emerson D."/>
            <person name="Stepanauskas R."/>
            <person name="D'Angelo T."/>
        </authorList>
    </citation>
    <scope>NUCLEOTIDE SEQUENCE [LARGE SCALE GENOMIC DNA]</scope>
    <source>
        <strain evidence="1">SAG AM-311-K15</strain>
    </source>
</reference>
<accession>A0ABV6YVW8</accession>
<dbReference type="SUPFAM" id="SSF56784">
    <property type="entry name" value="HAD-like"/>
    <property type="match status" value="1"/>
</dbReference>
<dbReference type="EMBL" id="JBHPBY010000091">
    <property type="protein sequence ID" value="MFC1850322.1"/>
    <property type="molecule type" value="Genomic_DNA"/>
</dbReference>
<proteinExistence type="predicted"/>
<dbReference type="InterPro" id="IPR036412">
    <property type="entry name" value="HAD-like_sf"/>
</dbReference>
<dbReference type="GO" id="GO:0016787">
    <property type="term" value="F:hydrolase activity"/>
    <property type="evidence" value="ECO:0007669"/>
    <property type="project" value="UniProtKB-KW"/>
</dbReference>
<keyword evidence="1" id="KW-0378">Hydrolase</keyword>
<name>A0ABV6YVW8_UNCC1</name>
<comment type="caution">
    <text evidence="1">The sequence shown here is derived from an EMBL/GenBank/DDBJ whole genome shotgun (WGS) entry which is preliminary data.</text>
</comment>
<dbReference type="InterPro" id="IPR050155">
    <property type="entry name" value="HAD-like_hydrolase_sf"/>
</dbReference>
<dbReference type="PANTHER" id="PTHR43434">
    <property type="entry name" value="PHOSPHOGLYCOLATE PHOSPHATASE"/>
    <property type="match status" value="1"/>
</dbReference>
<sequence>MVKLLLFDIDGTLISSGGAGTTSMTKAFHELFLIPDGFRSVSMAGNTDPLILQEALSKHGLKKSVEKIKQFQSLYFALLQKEIEKPCPGKRIMPGIVQILENLQNNSSVVCGLLTGNWRGGAMIKLSYFKLASYFSLGAFADDSPHRQNLVPFAMKRVKSMIGQDIVPENIYVIGDTPLDIACATPHAVKTIAVATGSYSLEQLLPHKPDLHFPDFSKYETFLDLFKPD</sequence>